<evidence type="ECO:0000313" key="2">
    <source>
        <dbReference type="EMBL" id="CAA9997082.1"/>
    </source>
</evidence>
<proteinExistence type="predicted"/>
<sequence>MNENLGGGARPGHLRSSSKNNRRFPHPPDLVAGNDCRFRRDALEIKRPVRRRPRRFHERRIQPILFGHQYALGRRRVVQGYCHADGEGHRQIQKLQQWRCPFEDNLLQRRRRRWQHPLRPSNRSQAVNGSIGIVLKSELKCLSRQDLTPCLIEIWITHMLVFPER</sequence>
<reference evidence="2 3" key="1">
    <citation type="submission" date="2020-02" db="EMBL/GenBank/DDBJ databases">
        <authorList>
            <person name="Ferguson B K."/>
        </authorList>
    </citation>
    <scope>NUCLEOTIDE SEQUENCE [LARGE SCALE GENOMIC DNA]</scope>
</reference>
<organism evidence="2 3">
    <name type="scientific">Nesidiocoris tenuis</name>
    <dbReference type="NCBI Taxonomy" id="355587"/>
    <lineage>
        <taxon>Eukaryota</taxon>
        <taxon>Metazoa</taxon>
        <taxon>Ecdysozoa</taxon>
        <taxon>Arthropoda</taxon>
        <taxon>Hexapoda</taxon>
        <taxon>Insecta</taxon>
        <taxon>Pterygota</taxon>
        <taxon>Neoptera</taxon>
        <taxon>Paraneoptera</taxon>
        <taxon>Hemiptera</taxon>
        <taxon>Heteroptera</taxon>
        <taxon>Panheteroptera</taxon>
        <taxon>Cimicomorpha</taxon>
        <taxon>Miridae</taxon>
        <taxon>Dicyphina</taxon>
        <taxon>Nesidiocoris</taxon>
    </lineage>
</organism>
<evidence type="ECO:0000313" key="3">
    <source>
        <dbReference type="Proteomes" id="UP000479000"/>
    </source>
</evidence>
<feature type="compositionally biased region" description="Gly residues" evidence="1">
    <location>
        <begin position="1"/>
        <end position="10"/>
    </location>
</feature>
<evidence type="ECO:0000256" key="1">
    <source>
        <dbReference type="SAM" id="MobiDB-lite"/>
    </source>
</evidence>
<accession>A0A6H5G4E2</accession>
<gene>
    <name evidence="2" type="ORF">NTEN_LOCUS3429</name>
</gene>
<dbReference type="EMBL" id="CADCXU010005382">
    <property type="protein sequence ID" value="CAA9997082.1"/>
    <property type="molecule type" value="Genomic_DNA"/>
</dbReference>
<feature type="region of interest" description="Disordered" evidence="1">
    <location>
        <begin position="1"/>
        <end position="31"/>
    </location>
</feature>
<dbReference type="AlphaFoldDB" id="A0A6H5G4E2"/>
<dbReference type="Proteomes" id="UP000479000">
    <property type="component" value="Unassembled WGS sequence"/>
</dbReference>
<keyword evidence="3" id="KW-1185">Reference proteome</keyword>
<protein>
    <submittedName>
        <fullName evidence="2">Uncharacterized protein</fullName>
    </submittedName>
</protein>
<name>A0A6H5G4E2_9HEMI</name>